<keyword evidence="3 7" id="KW-0489">Methyltransferase</keyword>
<feature type="domain" description="CheR-type methyltransferase" evidence="6">
    <location>
        <begin position="1"/>
        <end position="277"/>
    </location>
</feature>
<dbReference type="EC" id="2.1.1.80" evidence="2"/>
<dbReference type="PROSITE" id="PS50123">
    <property type="entry name" value="CHER"/>
    <property type="match status" value="1"/>
</dbReference>
<dbReference type="AlphaFoldDB" id="A0A3B0QV75"/>
<dbReference type="InterPro" id="IPR022641">
    <property type="entry name" value="CheR_N"/>
</dbReference>
<keyword evidence="5" id="KW-0949">S-adenosyl-L-methionine</keyword>
<evidence type="ECO:0000256" key="3">
    <source>
        <dbReference type="ARBA" id="ARBA00022603"/>
    </source>
</evidence>
<name>A0A3B0QV75_9ZZZZ</name>
<dbReference type="SUPFAM" id="SSF53335">
    <property type="entry name" value="S-adenosyl-L-methionine-dependent methyltransferases"/>
    <property type="match status" value="1"/>
</dbReference>
<dbReference type="EMBL" id="UOEA01000059">
    <property type="protein sequence ID" value="VAV83989.1"/>
    <property type="molecule type" value="Genomic_DNA"/>
</dbReference>
<dbReference type="PANTHER" id="PTHR24422">
    <property type="entry name" value="CHEMOTAXIS PROTEIN METHYLTRANSFERASE"/>
    <property type="match status" value="1"/>
</dbReference>
<gene>
    <name evidence="7" type="ORF">MNBD_DELTA01-447</name>
</gene>
<keyword evidence="4 7" id="KW-0808">Transferase</keyword>
<dbReference type="GO" id="GO:0008983">
    <property type="term" value="F:protein-glutamate O-methyltransferase activity"/>
    <property type="evidence" value="ECO:0007669"/>
    <property type="project" value="UniProtKB-EC"/>
</dbReference>
<dbReference type="Gene3D" id="3.40.50.150">
    <property type="entry name" value="Vaccinia Virus protein VP39"/>
    <property type="match status" value="1"/>
</dbReference>
<dbReference type="InterPro" id="IPR050903">
    <property type="entry name" value="Bact_Chemotaxis_MeTrfase"/>
</dbReference>
<protein>
    <recommendedName>
        <fullName evidence="2">protein-glutamate O-methyltransferase</fullName>
        <ecNumber evidence="2">2.1.1.80</ecNumber>
    </recommendedName>
</protein>
<comment type="catalytic activity">
    <reaction evidence="1">
        <text>L-glutamyl-[protein] + S-adenosyl-L-methionine = [protein]-L-glutamate 5-O-methyl ester + S-adenosyl-L-homocysteine</text>
        <dbReference type="Rhea" id="RHEA:24452"/>
        <dbReference type="Rhea" id="RHEA-COMP:10208"/>
        <dbReference type="Rhea" id="RHEA-COMP:10311"/>
        <dbReference type="ChEBI" id="CHEBI:29973"/>
        <dbReference type="ChEBI" id="CHEBI:57856"/>
        <dbReference type="ChEBI" id="CHEBI:59789"/>
        <dbReference type="ChEBI" id="CHEBI:82795"/>
        <dbReference type="EC" id="2.1.1.80"/>
    </reaction>
</comment>
<dbReference type="PIRSF" id="PIRSF000410">
    <property type="entry name" value="CheR"/>
    <property type="match status" value="1"/>
</dbReference>
<dbReference type="InterPro" id="IPR022642">
    <property type="entry name" value="CheR_C"/>
</dbReference>
<dbReference type="InterPro" id="IPR029063">
    <property type="entry name" value="SAM-dependent_MTases_sf"/>
</dbReference>
<dbReference type="Pfam" id="PF01739">
    <property type="entry name" value="CheR"/>
    <property type="match status" value="1"/>
</dbReference>
<dbReference type="Pfam" id="PF03705">
    <property type="entry name" value="CheR_N"/>
    <property type="match status" value="1"/>
</dbReference>
<dbReference type="PANTHER" id="PTHR24422:SF19">
    <property type="entry name" value="CHEMOTAXIS PROTEIN METHYLTRANSFERASE"/>
    <property type="match status" value="1"/>
</dbReference>
<organism evidence="7">
    <name type="scientific">hydrothermal vent metagenome</name>
    <dbReference type="NCBI Taxonomy" id="652676"/>
    <lineage>
        <taxon>unclassified sequences</taxon>
        <taxon>metagenomes</taxon>
        <taxon>ecological metagenomes</taxon>
    </lineage>
</organism>
<dbReference type="Gene3D" id="1.10.155.10">
    <property type="entry name" value="Chemotaxis receptor methyltransferase CheR, N-terminal domain"/>
    <property type="match status" value="1"/>
</dbReference>
<dbReference type="InterPro" id="IPR036804">
    <property type="entry name" value="CheR_N_sf"/>
</dbReference>
<evidence type="ECO:0000256" key="5">
    <source>
        <dbReference type="ARBA" id="ARBA00022691"/>
    </source>
</evidence>
<proteinExistence type="predicted"/>
<reference evidence="7" key="1">
    <citation type="submission" date="2018-06" db="EMBL/GenBank/DDBJ databases">
        <authorList>
            <person name="Zhirakovskaya E."/>
        </authorList>
    </citation>
    <scope>NUCLEOTIDE SEQUENCE</scope>
</reference>
<evidence type="ECO:0000313" key="7">
    <source>
        <dbReference type="EMBL" id="VAV83989.1"/>
    </source>
</evidence>
<sequence>MAIKMSDEEFTIFQKLIYDETGISLADGKKDLLISRLARRFIDLNVDSFSDYYEVVRNDEKEFMELVDRVSTHMTEFFREQPHFDFFEGRFIKEMEKRSLKTGRRKITAWSVACSTGEEPYSIAMSILENLAVPVNWEIKILASDISNGVLEQAKNGLYTDDRMKDIPKYLWNKYFLKGTGDNSGNYKVKDFLRNLMIFRRFNLLDSKWPIRGGFDAIFCRNVLIYFDKEMQVDVVRKLCHYLRDGGYLFLGHSETFVGGATGYQPIIPSVFKKPAA</sequence>
<dbReference type="InterPro" id="IPR000780">
    <property type="entry name" value="CheR_MeTrfase"/>
</dbReference>
<dbReference type="GO" id="GO:0032259">
    <property type="term" value="P:methylation"/>
    <property type="evidence" value="ECO:0007669"/>
    <property type="project" value="UniProtKB-KW"/>
</dbReference>
<dbReference type="SMART" id="SM00138">
    <property type="entry name" value="MeTrc"/>
    <property type="match status" value="1"/>
</dbReference>
<evidence type="ECO:0000256" key="4">
    <source>
        <dbReference type="ARBA" id="ARBA00022679"/>
    </source>
</evidence>
<dbReference type="InterPro" id="IPR026024">
    <property type="entry name" value="Chemotaxis_MeTrfase_CheR"/>
</dbReference>
<evidence type="ECO:0000256" key="1">
    <source>
        <dbReference type="ARBA" id="ARBA00001541"/>
    </source>
</evidence>
<dbReference type="PRINTS" id="PR00996">
    <property type="entry name" value="CHERMTFRASE"/>
</dbReference>
<accession>A0A3B0QV75</accession>
<evidence type="ECO:0000256" key="2">
    <source>
        <dbReference type="ARBA" id="ARBA00012534"/>
    </source>
</evidence>
<dbReference type="SUPFAM" id="SSF47757">
    <property type="entry name" value="Chemotaxis receptor methyltransferase CheR, N-terminal domain"/>
    <property type="match status" value="1"/>
</dbReference>
<evidence type="ECO:0000259" key="6">
    <source>
        <dbReference type="PROSITE" id="PS50123"/>
    </source>
</evidence>